<dbReference type="GO" id="GO:0004672">
    <property type="term" value="F:protein kinase activity"/>
    <property type="evidence" value="ECO:0007669"/>
    <property type="project" value="InterPro"/>
</dbReference>
<dbReference type="SUPFAM" id="SSF56112">
    <property type="entry name" value="Protein kinase-like (PK-like)"/>
    <property type="match status" value="1"/>
</dbReference>
<name>A0A9N8YQ58_9GLOM</name>
<keyword evidence="3" id="KW-1185">Reference proteome</keyword>
<dbReference type="InterPro" id="IPR000719">
    <property type="entry name" value="Prot_kinase_dom"/>
</dbReference>
<dbReference type="AlphaFoldDB" id="A0A9N8YQ58"/>
<proteinExistence type="predicted"/>
<dbReference type="GO" id="GO:0005524">
    <property type="term" value="F:ATP binding"/>
    <property type="evidence" value="ECO:0007669"/>
    <property type="project" value="InterPro"/>
</dbReference>
<sequence length="260" mass="30944">MSTKEKENFIEKFETWSSGDDCIDTIIQESQIYNYEFNLQWIPYENFYDTKQIADNEYYTLHLSKLRKHTVVKWDREDCGVVALKELKDYGYDIFKFIEAIRNIAIDGYYSSCITRFFGVSKNPSTQNYIIVMESQDYAIHSFLSDHFLKIWWGSKTVLLRQIIENLNTLHENNIVHCDLHSRNILMKNYADDNREIMSEQKLLRSLYNFHPQSCYISRHIYTLYGLQDSLEDIKSGKYPNLYTHDMDSKKSSKCIDLET</sequence>
<organism evidence="2 3">
    <name type="scientific">Diversispora eburnea</name>
    <dbReference type="NCBI Taxonomy" id="1213867"/>
    <lineage>
        <taxon>Eukaryota</taxon>
        <taxon>Fungi</taxon>
        <taxon>Fungi incertae sedis</taxon>
        <taxon>Mucoromycota</taxon>
        <taxon>Glomeromycotina</taxon>
        <taxon>Glomeromycetes</taxon>
        <taxon>Diversisporales</taxon>
        <taxon>Diversisporaceae</taxon>
        <taxon>Diversispora</taxon>
    </lineage>
</organism>
<dbReference type="Pfam" id="PF00069">
    <property type="entry name" value="Pkinase"/>
    <property type="match status" value="1"/>
</dbReference>
<dbReference type="OrthoDB" id="6718656at2759"/>
<dbReference type="EMBL" id="CAJVPK010000058">
    <property type="protein sequence ID" value="CAG8439742.1"/>
    <property type="molecule type" value="Genomic_DNA"/>
</dbReference>
<dbReference type="InterPro" id="IPR011009">
    <property type="entry name" value="Kinase-like_dom_sf"/>
</dbReference>
<gene>
    <name evidence="2" type="ORF">DEBURN_LOCUS1343</name>
</gene>
<dbReference type="PROSITE" id="PS50011">
    <property type="entry name" value="PROTEIN_KINASE_DOM"/>
    <property type="match status" value="1"/>
</dbReference>
<protein>
    <submittedName>
        <fullName evidence="2">6494_t:CDS:1</fullName>
    </submittedName>
</protein>
<dbReference type="Proteomes" id="UP000789706">
    <property type="component" value="Unassembled WGS sequence"/>
</dbReference>
<dbReference type="Gene3D" id="1.10.510.10">
    <property type="entry name" value="Transferase(Phosphotransferase) domain 1"/>
    <property type="match status" value="1"/>
</dbReference>
<feature type="domain" description="Protein kinase" evidence="1">
    <location>
        <begin position="47"/>
        <end position="260"/>
    </location>
</feature>
<evidence type="ECO:0000313" key="2">
    <source>
        <dbReference type="EMBL" id="CAG8439742.1"/>
    </source>
</evidence>
<accession>A0A9N8YQ58</accession>
<reference evidence="2" key="1">
    <citation type="submission" date="2021-06" db="EMBL/GenBank/DDBJ databases">
        <authorList>
            <person name="Kallberg Y."/>
            <person name="Tangrot J."/>
            <person name="Rosling A."/>
        </authorList>
    </citation>
    <scope>NUCLEOTIDE SEQUENCE</scope>
    <source>
        <strain evidence="2">AZ414A</strain>
    </source>
</reference>
<comment type="caution">
    <text evidence="2">The sequence shown here is derived from an EMBL/GenBank/DDBJ whole genome shotgun (WGS) entry which is preliminary data.</text>
</comment>
<evidence type="ECO:0000259" key="1">
    <source>
        <dbReference type="PROSITE" id="PS50011"/>
    </source>
</evidence>
<evidence type="ECO:0000313" key="3">
    <source>
        <dbReference type="Proteomes" id="UP000789706"/>
    </source>
</evidence>